<dbReference type="Proteomes" id="UP000231693">
    <property type="component" value="Unassembled WGS sequence"/>
</dbReference>
<accession>A0A2M9CR62</accession>
<evidence type="ECO:0000313" key="2">
    <source>
        <dbReference type="Proteomes" id="UP000231693"/>
    </source>
</evidence>
<reference evidence="1 2" key="1">
    <citation type="submission" date="2017-11" db="EMBL/GenBank/DDBJ databases">
        <title>Genomic Encyclopedia of Archaeal and Bacterial Type Strains, Phase II (KMG-II): From Individual Species to Whole Genera.</title>
        <authorList>
            <person name="Goeker M."/>
        </authorList>
    </citation>
    <scope>NUCLEOTIDE SEQUENCE [LARGE SCALE GENOMIC DNA]</scope>
    <source>
        <strain evidence="1 2">DSM 25478</strain>
    </source>
</reference>
<dbReference type="EMBL" id="PGFE01000002">
    <property type="protein sequence ID" value="PJJ74331.1"/>
    <property type="molecule type" value="Genomic_DNA"/>
</dbReference>
<dbReference type="AlphaFoldDB" id="A0A2M9CR62"/>
<proteinExistence type="predicted"/>
<sequence length="129" mass="14201">MPQDDATFEEATELVVDYRYVEDAETALLEPGEVRSDEPDEPGWEFTVRLRDVVRSRGATLNAGDWTQVVTGVIPADLDETVAVVIEILREHMPTLIPVAVHTVDGSVEEFEAEFDDAFDLAVGAPELA</sequence>
<comment type="caution">
    <text evidence="1">The sequence shown here is derived from an EMBL/GenBank/DDBJ whole genome shotgun (WGS) entry which is preliminary data.</text>
</comment>
<name>A0A2M9CR62_9CELL</name>
<gene>
    <name evidence="1" type="ORF">CLV28_1827</name>
</gene>
<dbReference type="RefSeq" id="WP_100422944.1">
    <property type="nucleotide sequence ID" value="NZ_BOOX01000017.1"/>
</dbReference>
<protein>
    <submittedName>
        <fullName evidence="1">Uncharacterized protein</fullName>
    </submittedName>
</protein>
<keyword evidence="2" id="KW-1185">Reference proteome</keyword>
<evidence type="ECO:0000313" key="1">
    <source>
        <dbReference type="EMBL" id="PJJ74331.1"/>
    </source>
</evidence>
<organism evidence="1 2">
    <name type="scientific">Sediminihabitans luteus</name>
    <dbReference type="NCBI Taxonomy" id="1138585"/>
    <lineage>
        <taxon>Bacteria</taxon>
        <taxon>Bacillati</taxon>
        <taxon>Actinomycetota</taxon>
        <taxon>Actinomycetes</taxon>
        <taxon>Micrococcales</taxon>
        <taxon>Cellulomonadaceae</taxon>
        <taxon>Sediminihabitans</taxon>
    </lineage>
</organism>